<keyword evidence="2" id="KW-1185">Reference proteome</keyword>
<comment type="caution">
    <text evidence="1">The sequence shown here is derived from an EMBL/GenBank/DDBJ whole genome shotgun (WGS) entry which is preliminary data.</text>
</comment>
<sequence length="84" mass="9780">MFVLSPPVREPDLHNLYSRVLVSSLVTLTKRHDRLFYPCCRILDGSCENNLRHNGDYLTSGYKSGQHTTKPIAYTWKMYKSFPD</sequence>
<dbReference type="Proteomes" id="UP001217089">
    <property type="component" value="Unassembled WGS sequence"/>
</dbReference>
<proteinExistence type="predicted"/>
<name>A0ABQ9FG05_TEGGR</name>
<organism evidence="1 2">
    <name type="scientific">Tegillarca granosa</name>
    <name type="common">Malaysian cockle</name>
    <name type="synonym">Anadara granosa</name>
    <dbReference type="NCBI Taxonomy" id="220873"/>
    <lineage>
        <taxon>Eukaryota</taxon>
        <taxon>Metazoa</taxon>
        <taxon>Spiralia</taxon>
        <taxon>Lophotrochozoa</taxon>
        <taxon>Mollusca</taxon>
        <taxon>Bivalvia</taxon>
        <taxon>Autobranchia</taxon>
        <taxon>Pteriomorphia</taxon>
        <taxon>Arcoida</taxon>
        <taxon>Arcoidea</taxon>
        <taxon>Arcidae</taxon>
        <taxon>Tegillarca</taxon>
    </lineage>
</organism>
<evidence type="ECO:0000313" key="2">
    <source>
        <dbReference type="Proteomes" id="UP001217089"/>
    </source>
</evidence>
<evidence type="ECO:0000313" key="1">
    <source>
        <dbReference type="EMBL" id="KAJ8316229.1"/>
    </source>
</evidence>
<dbReference type="EMBL" id="JARBDR010000328">
    <property type="protein sequence ID" value="KAJ8316229.1"/>
    <property type="molecule type" value="Genomic_DNA"/>
</dbReference>
<gene>
    <name evidence="1" type="ORF">KUTeg_006243</name>
</gene>
<accession>A0ABQ9FG05</accession>
<protein>
    <submittedName>
        <fullName evidence="1">Uncharacterized protein</fullName>
    </submittedName>
</protein>
<reference evidence="1 2" key="1">
    <citation type="submission" date="2022-12" db="EMBL/GenBank/DDBJ databases">
        <title>Chromosome-level genome of Tegillarca granosa.</title>
        <authorList>
            <person name="Kim J."/>
        </authorList>
    </citation>
    <scope>NUCLEOTIDE SEQUENCE [LARGE SCALE GENOMIC DNA]</scope>
    <source>
        <strain evidence="1">Teg-2019</strain>
        <tissue evidence="1">Adductor muscle</tissue>
    </source>
</reference>